<dbReference type="PANTHER" id="PTHR30154:SF34">
    <property type="entry name" value="TRANSCRIPTIONAL REGULATOR AZLB"/>
    <property type="match status" value="1"/>
</dbReference>
<feature type="domain" description="HTH asnC-type" evidence="4">
    <location>
        <begin position="5"/>
        <end position="66"/>
    </location>
</feature>
<reference evidence="5 6" key="1">
    <citation type="journal article" date="2021" name="Microbiol. Spectr.">
        <title>A Single Bacterium Capable of Oxidation and Reduction of Iron at Circumneutral pH.</title>
        <authorList>
            <person name="Kato S."/>
            <person name="Ohkuma M."/>
        </authorList>
    </citation>
    <scope>NUCLEOTIDE SEQUENCE [LARGE SCALE GENOMIC DNA]</scope>
    <source>
        <strain evidence="5 6">MIZ03</strain>
    </source>
</reference>
<keyword evidence="2 5" id="KW-0238">DNA-binding</keyword>
<evidence type="ECO:0000256" key="1">
    <source>
        <dbReference type="ARBA" id="ARBA00023015"/>
    </source>
</evidence>
<organism evidence="5 6">
    <name type="scientific">Rhodoferax lithotrophicus</name>
    <dbReference type="NCBI Taxonomy" id="2798804"/>
    <lineage>
        <taxon>Bacteria</taxon>
        <taxon>Pseudomonadati</taxon>
        <taxon>Pseudomonadota</taxon>
        <taxon>Betaproteobacteria</taxon>
        <taxon>Burkholderiales</taxon>
        <taxon>Comamonadaceae</taxon>
        <taxon>Rhodoferax</taxon>
    </lineage>
</organism>
<dbReference type="SUPFAM" id="SSF54909">
    <property type="entry name" value="Dimeric alpha+beta barrel"/>
    <property type="match status" value="1"/>
</dbReference>
<dbReference type="Pfam" id="PF13404">
    <property type="entry name" value="HTH_AsnC-type"/>
    <property type="match status" value="1"/>
</dbReference>
<name>A0ABM7MK74_9BURK</name>
<dbReference type="InterPro" id="IPR011008">
    <property type="entry name" value="Dimeric_a/b-barrel"/>
</dbReference>
<dbReference type="CDD" id="cd00090">
    <property type="entry name" value="HTH_ARSR"/>
    <property type="match status" value="1"/>
</dbReference>
<protein>
    <submittedName>
        <fullName evidence="5">DNA-binding transcriptional activator DecR</fullName>
    </submittedName>
</protein>
<dbReference type="Gene3D" id="1.10.10.10">
    <property type="entry name" value="Winged helix-like DNA-binding domain superfamily/Winged helix DNA-binding domain"/>
    <property type="match status" value="1"/>
</dbReference>
<dbReference type="InterPro" id="IPR011991">
    <property type="entry name" value="ArsR-like_HTH"/>
</dbReference>
<dbReference type="PANTHER" id="PTHR30154">
    <property type="entry name" value="LEUCINE-RESPONSIVE REGULATORY PROTEIN"/>
    <property type="match status" value="1"/>
</dbReference>
<dbReference type="Proteomes" id="UP000824366">
    <property type="component" value="Chromosome"/>
</dbReference>
<dbReference type="Gene3D" id="3.30.70.920">
    <property type="match status" value="1"/>
</dbReference>
<proteinExistence type="predicted"/>
<dbReference type="PRINTS" id="PR00033">
    <property type="entry name" value="HTHASNC"/>
</dbReference>
<evidence type="ECO:0000256" key="3">
    <source>
        <dbReference type="ARBA" id="ARBA00023163"/>
    </source>
</evidence>
<evidence type="ECO:0000259" key="4">
    <source>
        <dbReference type="PROSITE" id="PS50956"/>
    </source>
</evidence>
<dbReference type="GO" id="GO:0003677">
    <property type="term" value="F:DNA binding"/>
    <property type="evidence" value="ECO:0007669"/>
    <property type="project" value="UniProtKB-KW"/>
</dbReference>
<dbReference type="RefSeq" id="WP_223910466.1">
    <property type="nucleotide sequence ID" value="NZ_AP024238.1"/>
</dbReference>
<dbReference type="EMBL" id="AP024238">
    <property type="protein sequence ID" value="BCO26656.1"/>
    <property type="molecule type" value="Genomic_DNA"/>
</dbReference>
<evidence type="ECO:0000313" key="6">
    <source>
        <dbReference type="Proteomes" id="UP000824366"/>
    </source>
</evidence>
<keyword evidence="6" id="KW-1185">Reference proteome</keyword>
<dbReference type="PROSITE" id="PS50956">
    <property type="entry name" value="HTH_ASNC_2"/>
    <property type="match status" value="1"/>
</dbReference>
<dbReference type="InterPro" id="IPR019888">
    <property type="entry name" value="Tscrpt_reg_AsnC-like"/>
</dbReference>
<dbReference type="InterPro" id="IPR036390">
    <property type="entry name" value="WH_DNA-bd_sf"/>
</dbReference>
<dbReference type="InterPro" id="IPR000485">
    <property type="entry name" value="AsnC-type_HTH_dom"/>
</dbReference>
<evidence type="ECO:0000313" key="5">
    <source>
        <dbReference type="EMBL" id="BCO26656.1"/>
    </source>
</evidence>
<keyword evidence="1" id="KW-0805">Transcription regulation</keyword>
<sequence>MDASLDTFDRKILALVQLDCHLNAEVIAERVGLSASAVQRRLRRMRSEKIITAEVAVVDQQTVGPLMTFIAGLEIRDNYDALPRIRLWAADHPEIQQIYYVTGHVDVMMIITAPSVKAYDMIIARMMAENPHITRITTNVVLDTIKLGLFVPVE</sequence>
<accession>A0ABM7MK74</accession>
<dbReference type="SMART" id="SM00344">
    <property type="entry name" value="HTH_ASNC"/>
    <property type="match status" value="1"/>
</dbReference>
<evidence type="ECO:0000256" key="2">
    <source>
        <dbReference type="ARBA" id="ARBA00023125"/>
    </source>
</evidence>
<dbReference type="SUPFAM" id="SSF46785">
    <property type="entry name" value="Winged helix' DNA-binding domain"/>
    <property type="match status" value="1"/>
</dbReference>
<gene>
    <name evidence="5" type="ORF">MIZ03_1539</name>
</gene>
<dbReference type="InterPro" id="IPR019887">
    <property type="entry name" value="Tscrpt_reg_AsnC/Lrp_C"/>
</dbReference>
<dbReference type="InterPro" id="IPR036388">
    <property type="entry name" value="WH-like_DNA-bd_sf"/>
</dbReference>
<keyword evidence="3" id="KW-0804">Transcription</keyword>
<dbReference type="Pfam" id="PF01037">
    <property type="entry name" value="AsnC_trans_reg"/>
    <property type="match status" value="1"/>
</dbReference>